<dbReference type="Proteomes" id="UP000053989">
    <property type="component" value="Unassembled WGS sequence"/>
</dbReference>
<proteinExistence type="predicted"/>
<evidence type="ECO:0000313" key="1">
    <source>
        <dbReference type="EMBL" id="KIM59483.1"/>
    </source>
</evidence>
<accession>A0A0C2ZCC4</accession>
<protein>
    <submittedName>
        <fullName evidence="1">Uncharacterized protein</fullName>
    </submittedName>
</protein>
<reference evidence="2" key="2">
    <citation type="submission" date="2015-01" db="EMBL/GenBank/DDBJ databases">
        <title>Evolutionary Origins and Diversification of the Mycorrhizal Mutualists.</title>
        <authorList>
            <consortium name="DOE Joint Genome Institute"/>
            <consortium name="Mycorrhizal Genomics Consortium"/>
            <person name="Kohler A."/>
            <person name="Kuo A."/>
            <person name="Nagy L.G."/>
            <person name="Floudas D."/>
            <person name="Copeland A."/>
            <person name="Barry K.W."/>
            <person name="Cichocki N."/>
            <person name="Veneault-Fourrey C."/>
            <person name="LaButti K."/>
            <person name="Lindquist E.A."/>
            <person name="Lipzen A."/>
            <person name="Lundell T."/>
            <person name="Morin E."/>
            <person name="Murat C."/>
            <person name="Riley R."/>
            <person name="Ohm R."/>
            <person name="Sun H."/>
            <person name="Tunlid A."/>
            <person name="Henrissat B."/>
            <person name="Grigoriev I.V."/>
            <person name="Hibbett D.S."/>
            <person name="Martin F."/>
        </authorList>
    </citation>
    <scope>NUCLEOTIDE SEQUENCE [LARGE SCALE GENOMIC DNA]</scope>
    <source>
        <strain evidence="2">Foug A</strain>
    </source>
</reference>
<dbReference type="AlphaFoldDB" id="A0A0C2ZCC4"/>
<dbReference type="OrthoDB" id="2678283at2759"/>
<gene>
    <name evidence="1" type="ORF">SCLCIDRAFT_126075</name>
</gene>
<name>A0A0C2ZCC4_9AGAM</name>
<dbReference type="EMBL" id="KN822073">
    <property type="protein sequence ID" value="KIM59483.1"/>
    <property type="molecule type" value="Genomic_DNA"/>
</dbReference>
<reference evidence="1 2" key="1">
    <citation type="submission" date="2014-04" db="EMBL/GenBank/DDBJ databases">
        <authorList>
            <consortium name="DOE Joint Genome Institute"/>
            <person name="Kuo A."/>
            <person name="Kohler A."/>
            <person name="Nagy L.G."/>
            <person name="Floudas D."/>
            <person name="Copeland A."/>
            <person name="Barry K.W."/>
            <person name="Cichocki N."/>
            <person name="Veneault-Fourrey C."/>
            <person name="LaButti K."/>
            <person name="Lindquist E.A."/>
            <person name="Lipzen A."/>
            <person name="Lundell T."/>
            <person name="Morin E."/>
            <person name="Murat C."/>
            <person name="Sun H."/>
            <person name="Tunlid A."/>
            <person name="Henrissat B."/>
            <person name="Grigoriev I.V."/>
            <person name="Hibbett D.S."/>
            <person name="Martin F."/>
            <person name="Nordberg H.P."/>
            <person name="Cantor M.N."/>
            <person name="Hua S.X."/>
        </authorList>
    </citation>
    <scope>NUCLEOTIDE SEQUENCE [LARGE SCALE GENOMIC DNA]</scope>
    <source>
        <strain evidence="1 2">Foug A</strain>
    </source>
</reference>
<sequence>MFCDYVATLCDPWELTGAVEFVQVLWNIYFSDIDHTVKPKNDLVFFIVSSSFIYVWHSGFASRAEKVVEAYFNQHPCFDDPEQRTAYVKWVVHEPTEKFDKSRWKFLVPPSECPYIWANFDDNDPDHVVCISSFREHLCT</sequence>
<dbReference type="HOGENOM" id="CLU_133979_0_0_1"/>
<organism evidence="1 2">
    <name type="scientific">Scleroderma citrinum Foug A</name>
    <dbReference type="NCBI Taxonomy" id="1036808"/>
    <lineage>
        <taxon>Eukaryota</taxon>
        <taxon>Fungi</taxon>
        <taxon>Dikarya</taxon>
        <taxon>Basidiomycota</taxon>
        <taxon>Agaricomycotina</taxon>
        <taxon>Agaricomycetes</taxon>
        <taxon>Agaricomycetidae</taxon>
        <taxon>Boletales</taxon>
        <taxon>Sclerodermatineae</taxon>
        <taxon>Sclerodermataceae</taxon>
        <taxon>Scleroderma</taxon>
    </lineage>
</organism>
<keyword evidence="2" id="KW-1185">Reference proteome</keyword>
<dbReference type="InParanoid" id="A0A0C2ZCC4"/>
<evidence type="ECO:0000313" key="2">
    <source>
        <dbReference type="Proteomes" id="UP000053989"/>
    </source>
</evidence>